<name>A0A6G7B9Z8_9LACO</name>
<comment type="subcellular location">
    <subcellularLocation>
        <location evidence="1">Cell membrane</location>
        <topology evidence="1">Multi-pass membrane protein</topology>
    </subcellularLocation>
</comment>
<dbReference type="PANTHER" id="PTHR11360:SF290">
    <property type="entry name" value="MONOCARBOXYLATE MFS PERMEASE"/>
    <property type="match status" value="1"/>
</dbReference>
<feature type="transmembrane region" description="Helical" evidence="6">
    <location>
        <begin position="300"/>
        <end position="323"/>
    </location>
</feature>
<dbReference type="InterPro" id="IPR036259">
    <property type="entry name" value="MFS_trans_sf"/>
</dbReference>
<accession>A0A6G7B9Z8</accession>
<evidence type="ECO:0000256" key="1">
    <source>
        <dbReference type="ARBA" id="ARBA00004651"/>
    </source>
</evidence>
<dbReference type="GO" id="GO:0005886">
    <property type="term" value="C:plasma membrane"/>
    <property type="evidence" value="ECO:0007669"/>
    <property type="project" value="UniProtKB-SubCell"/>
</dbReference>
<keyword evidence="2" id="KW-0813">Transport</keyword>
<dbReference type="InterPro" id="IPR020846">
    <property type="entry name" value="MFS_dom"/>
</dbReference>
<feature type="transmembrane region" description="Helical" evidence="6">
    <location>
        <begin position="396"/>
        <end position="414"/>
    </location>
</feature>
<evidence type="ECO:0000256" key="5">
    <source>
        <dbReference type="ARBA" id="ARBA00023136"/>
    </source>
</evidence>
<evidence type="ECO:0000256" key="4">
    <source>
        <dbReference type="ARBA" id="ARBA00022989"/>
    </source>
</evidence>
<evidence type="ECO:0000256" key="3">
    <source>
        <dbReference type="ARBA" id="ARBA00022692"/>
    </source>
</evidence>
<dbReference type="GO" id="GO:0022857">
    <property type="term" value="F:transmembrane transporter activity"/>
    <property type="evidence" value="ECO:0007669"/>
    <property type="project" value="InterPro"/>
</dbReference>
<keyword evidence="4 6" id="KW-1133">Transmembrane helix</keyword>
<evidence type="ECO:0000313" key="8">
    <source>
        <dbReference type="EMBL" id="QIH24222.1"/>
    </source>
</evidence>
<feature type="transmembrane region" description="Helical" evidence="6">
    <location>
        <begin position="239"/>
        <end position="258"/>
    </location>
</feature>
<dbReference type="SUPFAM" id="SSF103473">
    <property type="entry name" value="MFS general substrate transporter"/>
    <property type="match status" value="1"/>
</dbReference>
<feature type="transmembrane region" description="Helical" evidence="6">
    <location>
        <begin position="152"/>
        <end position="172"/>
    </location>
</feature>
<dbReference type="InterPro" id="IPR011701">
    <property type="entry name" value="MFS"/>
</dbReference>
<dbReference type="Gene3D" id="1.20.1250.20">
    <property type="entry name" value="MFS general substrate transporter like domains"/>
    <property type="match status" value="2"/>
</dbReference>
<organism evidence="8 9">
    <name type="scientific">Lactobacillus iners</name>
    <dbReference type="NCBI Taxonomy" id="147802"/>
    <lineage>
        <taxon>Bacteria</taxon>
        <taxon>Bacillati</taxon>
        <taxon>Bacillota</taxon>
        <taxon>Bacilli</taxon>
        <taxon>Lactobacillales</taxon>
        <taxon>Lactobacillaceae</taxon>
        <taxon>Lactobacillus</taxon>
    </lineage>
</organism>
<dbReference type="EMBL" id="CP049228">
    <property type="protein sequence ID" value="QIH24222.1"/>
    <property type="molecule type" value="Genomic_DNA"/>
</dbReference>
<dbReference type="AlphaFoldDB" id="A0A6G7B9Z8"/>
<feature type="transmembrane region" description="Helical" evidence="6">
    <location>
        <begin position="93"/>
        <end position="111"/>
    </location>
</feature>
<feature type="transmembrane region" description="Helical" evidence="6">
    <location>
        <begin position="22"/>
        <end position="51"/>
    </location>
</feature>
<dbReference type="Pfam" id="PF07690">
    <property type="entry name" value="MFS_1"/>
    <property type="match status" value="1"/>
</dbReference>
<feature type="transmembrane region" description="Helical" evidence="6">
    <location>
        <begin position="117"/>
        <end position="140"/>
    </location>
</feature>
<feature type="transmembrane region" description="Helical" evidence="6">
    <location>
        <begin position="184"/>
        <end position="203"/>
    </location>
</feature>
<evidence type="ECO:0000259" key="7">
    <source>
        <dbReference type="PROSITE" id="PS50850"/>
    </source>
</evidence>
<feature type="transmembrane region" description="Helical" evidence="6">
    <location>
        <begin position="329"/>
        <end position="351"/>
    </location>
</feature>
<dbReference type="RefSeq" id="WP_006736093.1">
    <property type="nucleotide sequence ID" value="NZ_CP049228.1"/>
</dbReference>
<keyword evidence="5 6" id="KW-0472">Membrane</keyword>
<sequence>MIFIDYILLESRLFIVTNQRSIYAWWIFIVSCLISLIGFGLIVNTVGLFFIPLCKELHVNKSSISLMVTLQNLASAITLLIAGKIMSKVNLKWLLTILFAIIGIGFLSLSIANNLGWFYIVYIIIGICQPGAFILSIPVLLQKWFNAKLGTVMGIALGLSGIGGTIFNPLVADVIKSFGWRGGFIFEALLILLILVPASLTIIPQPNDKHHAYGEPSEVDHVKPGNESGLTLKQARKTIVFYSLTIAMFLLQFVSGSVQHVSGSILHIGFSIQTAGLVVSGIMFGAALGKISIGFLLDYFNAKVVLLFFALFGISGWYGQIILKNGLSLVLSAFILGLGQGICLVALPYLIKKEFGVKDYSNILSIINMVGALALSFAVLIDALLFDTTNSYNIGWYLNILAFLISFILLALTLKNYPNKK</sequence>
<dbReference type="PANTHER" id="PTHR11360">
    <property type="entry name" value="MONOCARBOXYLATE TRANSPORTER"/>
    <property type="match status" value="1"/>
</dbReference>
<reference evidence="8 9" key="1">
    <citation type="submission" date="2020-02" db="EMBL/GenBank/DDBJ databases">
        <title>Complete genome sequences of six Lactobacillus iners strains isolated from the human vagina.</title>
        <authorList>
            <person name="France M.T."/>
            <person name="Rutt L."/>
            <person name="Narina S."/>
            <person name="Arbaugh S."/>
            <person name="Humphrys M.S."/>
            <person name="Ma B."/>
            <person name="Hayward M.R."/>
            <person name="Relman D."/>
            <person name="Kwon D.S."/>
            <person name="Ravel J."/>
        </authorList>
    </citation>
    <scope>NUCLEOTIDE SEQUENCE [LARGE SCALE GENOMIC DNA]</scope>
    <source>
        <strain evidence="8 9">C0210C1</strain>
    </source>
</reference>
<protein>
    <submittedName>
        <fullName evidence="8">MFS transporter</fullName>
    </submittedName>
</protein>
<evidence type="ECO:0000256" key="2">
    <source>
        <dbReference type="ARBA" id="ARBA00022448"/>
    </source>
</evidence>
<feature type="transmembrane region" description="Helical" evidence="6">
    <location>
        <begin position="63"/>
        <end position="81"/>
    </location>
</feature>
<keyword evidence="3 6" id="KW-0812">Transmembrane</keyword>
<dbReference type="InterPro" id="IPR050327">
    <property type="entry name" value="Proton-linked_MCT"/>
</dbReference>
<evidence type="ECO:0000256" key="6">
    <source>
        <dbReference type="SAM" id="Phobius"/>
    </source>
</evidence>
<evidence type="ECO:0000313" key="9">
    <source>
        <dbReference type="Proteomes" id="UP000501676"/>
    </source>
</evidence>
<gene>
    <name evidence="8" type="ORF">G6Z83_06015</name>
</gene>
<dbReference type="PROSITE" id="PS50850">
    <property type="entry name" value="MFS"/>
    <property type="match status" value="1"/>
</dbReference>
<feature type="transmembrane region" description="Helical" evidence="6">
    <location>
        <begin position="264"/>
        <end position="288"/>
    </location>
</feature>
<feature type="domain" description="Major facilitator superfamily (MFS) profile" evidence="7">
    <location>
        <begin position="24"/>
        <end position="421"/>
    </location>
</feature>
<dbReference type="Proteomes" id="UP000501676">
    <property type="component" value="Chromosome"/>
</dbReference>
<feature type="transmembrane region" description="Helical" evidence="6">
    <location>
        <begin position="363"/>
        <end position="384"/>
    </location>
</feature>
<proteinExistence type="predicted"/>